<keyword evidence="8" id="KW-0862">Zinc</keyword>
<dbReference type="GeneTree" id="ENSGT00940000175695"/>
<dbReference type="GO" id="GO:0000775">
    <property type="term" value="C:chromosome, centromeric region"/>
    <property type="evidence" value="ECO:0007669"/>
    <property type="project" value="UniProtKB-SubCell"/>
</dbReference>
<dbReference type="AlphaFoldDB" id="A0A3B4ZLU7"/>
<comment type="subcellular location">
    <subcellularLocation>
        <location evidence="3">Chromosome</location>
        <location evidence="3">Centromere</location>
    </subcellularLocation>
    <subcellularLocation>
        <location evidence="2">Nucleus</location>
    </subcellularLocation>
</comment>
<evidence type="ECO:0000256" key="8">
    <source>
        <dbReference type="ARBA" id="ARBA00022833"/>
    </source>
</evidence>
<evidence type="ECO:0000256" key="4">
    <source>
        <dbReference type="ARBA" id="ARBA00022454"/>
    </source>
</evidence>
<dbReference type="InterPro" id="IPR004910">
    <property type="entry name" value="Yippee/Mis18/Cereblon"/>
</dbReference>
<proteinExistence type="predicted"/>
<keyword evidence="7" id="KW-0498">Mitosis</keyword>
<organism evidence="13">
    <name type="scientific">Stegastes partitus</name>
    <name type="common">bicolor damselfish</name>
    <dbReference type="NCBI Taxonomy" id="144197"/>
    <lineage>
        <taxon>Eukaryota</taxon>
        <taxon>Metazoa</taxon>
        <taxon>Chordata</taxon>
        <taxon>Craniata</taxon>
        <taxon>Vertebrata</taxon>
        <taxon>Euteleostomi</taxon>
        <taxon>Actinopterygii</taxon>
        <taxon>Neopterygii</taxon>
        <taxon>Teleostei</taxon>
        <taxon>Neoteleostei</taxon>
        <taxon>Acanthomorphata</taxon>
        <taxon>Ovalentaria</taxon>
        <taxon>Pomacentridae</taxon>
        <taxon>Stegastes</taxon>
    </lineage>
</organism>
<keyword evidence="10" id="KW-0131">Cell cycle</keyword>
<evidence type="ECO:0000256" key="9">
    <source>
        <dbReference type="ARBA" id="ARBA00023242"/>
    </source>
</evidence>
<evidence type="ECO:0000256" key="3">
    <source>
        <dbReference type="ARBA" id="ARBA00004584"/>
    </source>
</evidence>
<keyword evidence="5" id="KW-0132">Cell division</keyword>
<keyword evidence="4" id="KW-0158">Chromosome</keyword>
<evidence type="ECO:0000256" key="6">
    <source>
        <dbReference type="ARBA" id="ARBA00022723"/>
    </source>
</evidence>
<dbReference type="PANTHER" id="PTHR16431:SF3">
    <property type="entry name" value="PROTEIN MIS18-BETA"/>
    <property type="match status" value="1"/>
</dbReference>
<dbReference type="GO" id="GO:0007059">
    <property type="term" value="P:chromosome segregation"/>
    <property type="evidence" value="ECO:0007669"/>
    <property type="project" value="TreeGrafter"/>
</dbReference>
<dbReference type="GO" id="GO:0005634">
    <property type="term" value="C:nucleus"/>
    <property type="evidence" value="ECO:0007669"/>
    <property type="project" value="UniProtKB-SubCell"/>
</dbReference>
<sequence length="220" mass="25165">MFNCYTKNNLAVYGNVSHYTTRWQWYDVFKQHRDDVKPEEETNYFTINCSNFILITLTDDTQLSSGAELTTRMTLHCQQCNRVLADSFCICGEIKCMDSIVCLSKLLRSVCLLFLLLFTCSIYSSLECRGCRSAVGKVVHSAPSRLAVIRSIFLLYKANISCYILNSSSMVKASTLTFDMKPLRKNIDELAYLSPVYASSWIYFTLNIHDLHVSEHCCDT</sequence>
<keyword evidence="6" id="KW-0479">Metal-binding</keyword>
<dbReference type="PANTHER" id="PTHR16431">
    <property type="entry name" value="NEUROGENIC PROTEIN MASTERMIND"/>
    <property type="match status" value="1"/>
</dbReference>
<comment type="function">
    <text evidence="1">Required for recruitment of CENPA to centromeres and normal chromosome segregation during mitosis.</text>
</comment>
<protein>
    <recommendedName>
        <fullName evidence="12">Mis18 domain-containing protein</fullName>
    </recommendedName>
</protein>
<keyword evidence="9" id="KW-0539">Nucleus</keyword>
<feature type="domain" description="Mis18" evidence="12">
    <location>
        <begin position="72"/>
        <end position="165"/>
    </location>
</feature>
<dbReference type="Ensembl" id="ENSSPAT00000008793.1">
    <property type="protein sequence ID" value="ENSSPAP00000008636.1"/>
    <property type="gene ID" value="ENSSPAG00000006574.1"/>
</dbReference>
<dbReference type="PROSITE" id="PS51793">
    <property type="entry name" value="MIS18"/>
    <property type="match status" value="1"/>
</dbReference>
<dbReference type="GO" id="GO:0046872">
    <property type="term" value="F:metal ion binding"/>
    <property type="evidence" value="ECO:0007669"/>
    <property type="project" value="UniProtKB-KW"/>
</dbReference>
<keyword evidence="11" id="KW-0137">Centromere</keyword>
<evidence type="ECO:0000256" key="7">
    <source>
        <dbReference type="ARBA" id="ARBA00022776"/>
    </source>
</evidence>
<evidence type="ECO:0000313" key="13">
    <source>
        <dbReference type="Ensembl" id="ENSSPAP00000008636.1"/>
    </source>
</evidence>
<dbReference type="STRING" id="144197.ENSSPAP00000008636"/>
<evidence type="ECO:0000256" key="2">
    <source>
        <dbReference type="ARBA" id="ARBA00004123"/>
    </source>
</evidence>
<accession>A0A3B4ZLU7</accession>
<dbReference type="GO" id="GO:0034080">
    <property type="term" value="P:CENP-A containing chromatin assembly"/>
    <property type="evidence" value="ECO:0007669"/>
    <property type="project" value="TreeGrafter"/>
</dbReference>
<reference evidence="13" key="1">
    <citation type="submission" date="2023-09" db="UniProtKB">
        <authorList>
            <consortium name="Ensembl"/>
        </authorList>
    </citation>
    <scope>IDENTIFICATION</scope>
</reference>
<evidence type="ECO:0000256" key="11">
    <source>
        <dbReference type="ARBA" id="ARBA00023328"/>
    </source>
</evidence>
<dbReference type="InterPro" id="IPR034752">
    <property type="entry name" value="Mis18"/>
</dbReference>
<evidence type="ECO:0000256" key="10">
    <source>
        <dbReference type="ARBA" id="ARBA00023306"/>
    </source>
</evidence>
<dbReference type="Pfam" id="PF03226">
    <property type="entry name" value="Yippee-Mis18"/>
    <property type="match status" value="1"/>
</dbReference>
<evidence type="ECO:0000256" key="5">
    <source>
        <dbReference type="ARBA" id="ARBA00022618"/>
    </source>
</evidence>
<dbReference type="GO" id="GO:0051301">
    <property type="term" value="P:cell division"/>
    <property type="evidence" value="ECO:0007669"/>
    <property type="project" value="UniProtKB-KW"/>
</dbReference>
<name>A0A3B4ZLU7_9TELE</name>
<dbReference type="GO" id="GO:0000785">
    <property type="term" value="C:chromatin"/>
    <property type="evidence" value="ECO:0007669"/>
    <property type="project" value="TreeGrafter"/>
</dbReference>
<evidence type="ECO:0000256" key="1">
    <source>
        <dbReference type="ARBA" id="ARBA00003694"/>
    </source>
</evidence>
<evidence type="ECO:0000259" key="12">
    <source>
        <dbReference type="PROSITE" id="PS51793"/>
    </source>
</evidence>